<name>A0A846X5Z8_9ACTN</name>
<evidence type="ECO:0000256" key="1">
    <source>
        <dbReference type="SAM" id="MobiDB-lite"/>
    </source>
</evidence>
<protein>
    <submittedName>
        <fullName evidence="2">Uncharacterized protein</fullName>
    </submittedName>
</protein>
<dbReference type="EMBL" id="JAAXOQ010000021">
    <property type="protein sequence ID" value="NKY19739.1"/>
    <property type="molecule type" value="Genomic_DNA"/>
</dbReference>
<sequence>MSLPHRSRRHARERHLYLVPPLDGADSTPEAPAPSKPKAAPTGFPWDIPTTPSPWGMPSKPKAAPYAGRPAYVHTIPQTMPADDHHEHPARPRVQWQRLTDQEDN</sequence>
<feature type="compositionally biased region" description="Basic residues" evidence="1">
    <location>
        <begin position="1"/>
        <end position="13"/>
    </location>
</feature>
<dbReference type="AlphaFoldDB" id="A0A846X5Z8"/>
<feature type="region of interest" description="Disordered" evidence="1">
    <location>
        <begin position="1"/>
        <end position="105"/>
    </location>
</feature>
<reference evidence="2 3" key="1">
    <citation type="submission" date="2020-04" db="EMBL/GenBank/DDBJ databases">
        <title>MicrobeNet Type strains.</title>
        <authorList>
            <person name="Nicholson A.C."/>
        </authorList>
    </citation>
    <scope>NUCLEOTIDE SEQUENCE [LARGE SCALE GENOMIC DNA]</scope>
    <source>
        <strain evidence="2 3">DSM 44113</strain>
    </source>
</reference>
<organism evidence="2 3">
    <name type="scientific">Tsukamurella spumae</name>
    <dbReference type="NCBI Taxonomy" id="44753"/>
    <lineage>
        <taxon>Bacteria</taxon>
        <taxon>Bacillati</taxon>
        <taxon>Actinomycetota</taxon>
        <taxon>Actinomycetes</taxon>
        <taxon>Mycobacteriales</taxon>
        <taxon>Tsukamurellaceae</taxon>
        <taxon>Tsukamurella</taxon>
    </lineage>
</organism>
<dbReference type="RefSeq" id="WP_168546729.1">
    <property type="nucleotide sequence ID" value="NZ_BAAAKS010000002.1"/>
</dbReference>
<proteinExistence type="predicted"/>
<comment type="caution">
    <text evidence="2">The sequence shown here is derived from an EMBL/GenBank/DDBJ whole genome shotgun (WGS) entry which is preliminary data.</text>
</comment>
<evidence type="ECO:0000313" key="3">
    <source>
        <dbReference type="Proteomes" id="UP000582646"/>
    </source>
</evidence>
<gene>
    <name evidence="2" type="ORF">HF999_15350</name>
</gene>
<keyword evidence="3" id="KW-1185">Reference proteome</keyword>
<accession>A0A846X5Z8</accession>
<evidence type="ECO:0000313" key="2">
    <source>
        <dbReference type="EMBL" id="NKY19739.1"/>
    </source>
</evidence>
<dbReference type="Proteomes" id="UP000582646">
    <property type="component" value="Unassembled WGS sequence"/>
</dbReference>